<evidence type="ECO:0000259" key="6">
    <source>
        <dbReference type="Pfam" id="PF13515"/>
    </source>
</evidence>
<keyword evidence="8" id="KW-1185">Reference proteome</keyword>
<dbReference type="AlphaFoldDB" id="A0A7X2L1R8"/>
<comment type="subcellular location">
    <subcellularLocation>
        <location evidence="1">Membrane</location>
        <topology evidence="1">Multi-pass membrane protein</topology>
    </subcellularLocation>
</comment>
<reference evidence="7 8" key="1">
    <citation type="submission" date="2019-11" db="EMBL/GenBank/DDBJ databases">
        <title>Paenibacillus monticola sp. nov., a novel PGPR strain isolated from mountain sample in China.</title>
        <authorList>
            <person name="Zhao Q."/>
            <person name="Li H.-P."/>
            <person name="Zhang J.-L."/>
        </authorList>
    </citation>
    <scope>NUCLEOTIDE SEQUENCE [LARGE SCALE GENOMIC DNA]</scope>
    <source>
        <strain evidence="7 8">LC-T2</strain>
    </source>
</reference>
<evidence type="ECO:0000256" key="4">
    <source>
        <dbReference type="ARBA" id="ARBA00023136"/>
    </source>
</evidence>
<feature type="transmembrane region" description="Helical" evidence="5">
    <location>
        <begin position="133"/>
        <end position="155"/>
    </location>
</feature>
<feature type="transmembrane region" description="Helical" evidence="5">
    <location>
        <begin position="20"/>
        <end position="39"/>
    </location>
</feature>
<keyword evidence="2 5" id="KW-0812">Transmembrane</keyword>
<gene>
    <name evidence="7" type="ORF">GJB61_14090</name>
</gene>
<evidence type="ECO:0000256" key="3">
    <source>
        <dbReference type="ARBA" id="ARBA00022989"/>
    </source>
</evidence>
<keyword evidence="4 5" id="KW-0472">Membrane</keyword>
<accession>A0A7X2L1R8</accession>
<proteinExistence type="predicted"/>
<keyword evidence="3 5" id="KW-1133">Transmembrane helix</keyword>
<feature type="transmembrane region" description="Helical" evidence="5">
    <location>
        <begin position="93"/>
        <end position="112"/>
    </location>
</feature>
<name>A0A7X2L1R8_9BACL</name>
<dbReference type="Pfam" id="PF13515">
    <property type="entry name" value="FUSC_2"/>
    <property type="match status" value="1"/>
</dbReference>
<feature type="domain" description="Integral membrane bound transporter" evidence="6">
    <location>
        <begin position="32"/>
        <end position="151"/>
    </location>
</feature>
<dbReference type="GO" id="GO:0016020">
    <property type="term" value="C:membrane"/>
    <property type="evidence" value="ECO:0007669"/>
    <property type="project" value="UniProtKB-SubCell"/>
</dbReference>
<protein>
    <recommendedName>
        <fullName evidence="6">Integral membrane bound transporter domain-containing protein</fullName>
    </recommendedName>
</protein>
<dbReference type="EMBL" id="WJXB01000004">
    <property type="protein sequence ID" value="MRN54112.1"/>
    <property type="molecule type" value="Genomic_DNA"/>
</dbReference>
<evidence type="ECO:0000313" key="8">
    <source>
        <dbReference type="Proteomes" id="UP000463051"/>
    </source>
</evidence>
<evidence type="ECO:0000256" key="2">
    <source>
        <dbReference type="ARBA" id="ARBA00022692"/>
    </source>
</evidence>
<evidence type="ECO:0000256" key="1">
    <source>
        <dbReference type="ARBA" id="ARBA00004141"/>
    </source>
</evidence>
<evidence type="ECO:0000313" key="7">
    <source>
        <dbReference type="EMBL" id="MRN54112.1"/>
    </source>
</evidence>
<dbReference type="InterPro" id="IPR049453">
    <property type="entry name" value="Memb_transporter_dom"/>
</dbReference>
<organism evidence="7 8">
    <name type="scientific">Paenibacillus monticola</name>
    <dbReference type="NCBI Taxonomy" id="2666075"/>
    <lineage>
        <taxon>Bacteria</taxon>
        <taxon>Bacillati</taxon>
        <taxon>Bacillota</taxon>
        <taxon>Bacilli</taxon>
        <taxon>Bacillales</taxon>
        <taxon>Paenibacillaceae</taxon>
        <taxon>Paenibacillus</taxon>
    </lineage>
</organism>
<dbReference type="Proteomes" id="UP000463051">
    <property type="component" value="Unassembled WGS sequence"/>
</dbReference>
<sequence length="377" mass="41182">MKVMNEGLQDRLEKYGFSLYMIRVTLAASLSWVAVHSLYGDRFLYFAPLAAILITQGSVKASLEKGVYRLLGIVLGGTVSLIVGQFLNVGGLSILLILLIGIGIATACRLNMQAVSQIGVTSVLALTFYQDNYVLWRVAETLIGVAIALVINMIIVPPKGFVKIKGLAFEGSLLLADALSGLVPGGRGFSQASAILERSGERLARSGQQQKEMHYTVSHYQYRGELNSLTQATKHLKVIHSYVKEISTELQLLPARYAATDWMAEVVEATADCIALFGTKTLSDAECQRSLPECLHRARDLQLACFAELQGQCSLSVIRDLGAVFSHLNRVLEEVEQADFAALSAAPQRATAKAEKAHALRFPSRNGFTERTRFSEK</sequence>
<evidence type="ECO:0000256" key="5">
    <source>
        <dbReference type="SAM" id="Phobius"/>
    </source>
</evidence>
<comment type="caution">
    <text evidence="7">The sequence shown here is derived from an EMBL/GenBank/DDBJ whole genome shotgun (WGS) entry which is preliminary data.</text>
</comment>